<protein>
    <submittedName>
        <fullName evidence="2">Uncharacterized protein</fullName>
    </submittedName>
</protein>
<reference evidence="2" key="1">
    <citation type="submission" date="2022-11" db="EMBL/GenBank/DDBJ databases">
        <title>Chromosome-level genome of Pogonophryne albipinna.</title>
        <authorList>
            <person name="Jo E."/>
        </authorList>
    </citation>
    <scope>NUCLEOTIDE SEQUENCE</scope>
    <source>
        <strain evidence="2">SGF0006</strain>
        <tissue evidence="2">Muscle</tissue>
    </source>
</reference>
<proteinExistence type="predicted"/>
<feature type="region of interest" description="Disordered" evidence="1">
    <location>
        <begin position="42"/>
        <end position="97"/>
    </location>
</feature>
<dbReference type="Proteomes" id="UP001219934">
    <property type="component" value="Unassembled WGS sequence"/>
</dbReference>
<dbReference type="AlphaFoldDB" id="A0AAD6AQ97"/>
<evidence type="ECO:0000313" key="3">
    <source>
        <dbReference type="Proteomes" id="UP001219934"/>
    </source>
</evidence>
<evidence type="ECO:0000313" key="2">
    <source>
        <dbReference type="EMBL" id="KAJ4928762.1"/>
    </source>
</evidence>
<accession>A0AAD6AQ97</accession>
<evidence type="ECO:0000256" key="1">
    <source>
        <dbReference type="SAM" id="MobiDB-lite"/>
    </source>
</evidence>
<feature type="compositionally biased region" description="Basic and acidic residues" evidence="1">
    <location>
        <begin position="85"/>
        <end position="97"/>
    </location>
</feature>
<gene>
    <name evidence="2" type="ORF">JOQ06_004388</name>
</gene>
<sequence>MFPGLESALPGLQGAPWLSKAAEEAGLRLLCFLMQVEQSRQAPSFLRGEERPPTPPRPMGPGPAQTNTERKQRSLDFYEMQRNCGDLREKRKEKPTH</sequence>
<organism evidence="2 3">
    <name type="scientific">Pogonophryne albipinna</name>
    <dbReference type="NCBI Taxonomy" id="1090488"/>
    <lineage>
        <taxon>Eukaryota</taxon>
        <taxon>Metazoa</taxon>
        <taxon>Chordata</taxon>
        <taxon>Craniata</taxon>
        <taxon>Vertebrata</taxon>
        <taxon>Euteleostomi</taxon>
        <taxon>Actinopterygii</taxon>
        <taxon>Neopterygii</taxon>
        <taxon>Teleostei</taxon>
        <taxon>Neoteleostei</taxon>
        <taxon>Acanthomorphata</taxon>
        <taxon>Eupercaria</taxon>
        <taxon>Perciformes</taxon>
        <taxon>Notothenioidei</taxon>
        <taxon>Pogonophryne</taxon>
    </lineage>
</organism>
<keyword evidence="3" id="KW-1185">Reference proteome</keyword>
<name>A0AAD6AQ97_9TELE</name>
<dbReference type="EMBL" id="JAPTMU010000017">
    <property type="protein sequence ID" value="KAJ4928762.1"/>
    <property type="molecule type" value="Genomic_DNA"/>
</dbReference>
<comment type="caution">
    <text evidence="2">The sequence shown here is derived from an EMBL/GenBank/DDBJ whole genome shotgun (WGS) entry which is preliminary data.</text>
</comment>